<proteinExistence type="predicted"/>
<reference evidence="2 3" key="1">
    <citation type="submission" date="2017-11" db="EMBL/GenBank/DDBJ databases">
        <title>De-novo sequencing of pomegranate (Punica granatum L.) genome.</title>
        <authorList>
            <person name="Akparov Z."/>
            <person name="Amiraslanov A."/>
            <person name="Hajiyeva S."/>
            <person name="Abbasov M."/>
            <person name="Kaur K."/>
            <person name="Hamwieh A."/>
            <person name="Solovyev V."/>
            <person name="Salamov A."/>
            <person name="Braich B."/>
            <person name="Kosarev P."/>
            <person name="Mahmoud A."/>
            <person name="Hajiyev E."/>
            <person name="Babayeva S."/>
            <person name="Izzatullayeva V."/>
            <person name="Mammadov A."/>
            <person name="Mammadov A."/>
            <person name="Sharifova S."/>
            <person name="Ojaghi J."/>
            <person name="Eynullazada K."/>
            <person name="Bayramov B."/>
            <person name="Abdulazimova A."/>
            <person name="Shahmuradov I."/>
        </authorList>
    </citation>
    <scope>NUCLEOTIDE SEQUENCE [LARGE SCALE GENOMIC DNA]</scope>
    <source>
        <strain evidence="3">cv. AG2017</strain>
        <tissue evidence="2">Leaf</tissue>
    </source>
</reference>
<evidence type="ECO:0000256" key="1">
    <source>
        <dbReference type="SAM" id="MobiDB-lite"/>
    </source>
</evidence>
<feature type="region of interest" description="Disordered" evidence="1">
    <location>
        <begin position="27"/>
        <end position="81"/>
    </location>
</feature>
<feature type="non-terminal residue" evidence="2">
    <location>
        <position position="1"/>
    </location>
</feature>
<comment type="caution">
    <text evidence="2">The sequence shown here is derived from an EMBL/GenBank/DDBJ whole genome shotgun (WGS) entry which is preliminary data.</text>
</comment>
<organism evidence="2 3">
    <name type="scientific">Punica granatum</name>
    <name type="common">Pomegranate</name>
    <dbReference type="NCBI Taxonomy" id="22663"/>
    <lineage>
        <taxon>Eukaryota</taxon>
        <taxon>Viridiplantae</taxon>
        <taxon>Streptophyta</taxon>
        <taxon>Embryophyta</taxon>
        <taxon>Tracheophyta</taxon>
        <taxon>Spermatophyta</taxon>
        <taxon>Magnoliopsida</taxon>
        <taxon>eudicotyledons</taxon>
        <taxon>Gunneridae</taxon>
        <taxon>Pentapetalae</taxon>
        <taxon>rosids</taxon>
        <taxon>malvids</taxon>
        <taxon>Myrtales</taxon>
        <taxon>Lythraceae</taxon>
        <taxon>Punica</taxon>
    </lineage>
</organism>
<gene>
    <name evidence="2" type="ORF">CRG98_016821</name>
</gene>
<sequence length="327" mass="36771">GLDPEEQLINNLFKALRVKARAKMIMTETRGSEGYAQNYPANSARSKYSESPKKQKKALEAKDASQPAEQPLAMTPPPTLLTPNKVNKMIEECFPEIEKKRMGVPVFNSNVALPLFAEIQATQLPPKFSFLQIAAYEGKSKPHDHVRRGLRSVDLKKDLIISLASDLIDLAARAKRFMTLEEALGQDKKVNDKVGERRKEPLKEKQRQRSQQDSFTPLIAPRSLVLNEIERLEDFNRHGKLCGRTHVGGLCSNEAPTREVKEEKNSVMISVSTPFGPTGSRHEDSRPKLGLLFITRQSEANARMWEHGLQKGSRVLQKAQKGNQKGR</sequence>
<evidence type="ECO:0000313" key="3">
    <source>
        <dbReference type="Proteomes" id="UP000233551"/>
    </source>
</evidence>
<feature type="compositionally biased region" description="Basic and acidic residues" evidence="1">
    <location>
        <begin position="47"/>
        <end position="63"/>
    </location>
</feature>
<feature type="region of interest" description="Disordered" evidence="1">
    <location>
        <begin position="191"/>
        <end position="214"/>
    </location>
</feature>
<protein>
    <submittedName>
        <fullName evidence="2">Uncharacterized protein</fullName>
    </submittedName>
</protein>
<feature type="compositionally biased region" description="Basic and acidic residues" evidence="1">
    <location>
        <begin position="191"/>
        <end position="207"/>
    </location>
</feature>
<accession>A0A2I0K2J9</accession>
<keyword evidence="3" id="KW-1185">Reference proteome</keyword>
<dbReference type="Proteomes" id="UP000233551">
    <property type="component" value="Unassembled WGS sequence"/>
</dbReference>
<dbReference type="AlphaFoldDB" id="A0A2I0K2J9"/>
<evidence type="ECO:0000313" key="2">
    <source>
        <dbReference type="EMBL" id="PKI62778.1"/>
    </source>
</evidence>
<name>A0A2I0K2J9_PUNGR</name>
<dbReference type="EMBL" id="PGOL01000929">
    <property type="protein sequence ID" value="PKI62778.1"/>
    <property type="molecule type" value="Genomic_DNA"/>
</dbReference>